<evidence type="ECO:0000313" key="4">
    <source>
        <dbReference type="Proteomes" id="UP000440041"/>
    </source>
</evidence>
<reference evidence="3 4" key="1">
    <citation type="submission" date="2019-09" db="EMBL/GenBank/DDBJ databases">
        <title>Characterization of the phylogenetic diversity of two novel species belonging to the genus Bifidobacterium: Bifidobacterium cebidarum sp. nov. and Bifidobacterium leontopitheci sp. nov.</title>
        <authorList>
            <person name="Lugli G.A."/>
            <person name="Duranti S."/>
            <person name="Milani C."/>
            <person name="Turroni F."/>
            <person name="Ventura M."/>
        </authorList>
    </citation>
    <scope>NUCLEOTIDE SEQUENCE [LARGE SCALE GENOMIC DNA]</scope>
    <source>
        <strain evidence="3 4">DSM 100238</strain>
    </source>
</reference>
<dbReference type="OrthoDB" id="4822551at2"/>
<keyword evidence="1" id="KW-0472">Membrane</keyword>
<dbReference type="PROSITE" id="PS51257">
    <property type="entry name" value="PROKAR_LIPOPROTEIN"/>
    <property type="match status" value="1"/>
</dbReference>
<evidence type="ECO:0000259" key="2">
    <source>
        <dbReference type="Pfam" id="PF04892"/>
    </source>
</evidence>
<keyword evidence="4" id="KW-1185">Reference proteome</keyword>
<accession>A0A6A2V9E0</accession>
<dbReference type="EMBL" id="WBSO01000003">
    <property type="protein sequence ID" value="KAB8299600.1"/>
    <property type="molecule type" value="Genomic_DNA"/>
</dbReference>
<feature type="transmembrane region" description="Helical" evidence="1">
    <location>
        <begin position="93"/>
        <end position="111"/>
    </location>
</feature>
<feature type="transmembrane region" description="Helical" evidence="1">
    <location>
        <begin position="64"/>
        <end position="81"/>
    </location>
</feature>
<protein>
    <submittedName>
        <fullName evidence="3">VanZ-like protein</fullName>
    </submittedName>
</protein>
<evidence type="ECO:0000313" key="3">
    <source>
        <dbReference type="EMBL" id="KAB8299600.1"/>
    </source>
</evidence>
<evidence type="ECO:0000256" key="1">
    <source>
        <dbReference type="SAM" id="Phobius"/>
    </source>
</evidence>
<name>A0A6A2V9E0_9BIFI</name>
<feature type="domain" description="VanZ-like" evidence="2">
    <location>
        <begin position="99"/>
        <end position="202"/>
    </location>
</feature>
<gene>
    <name evidence="3" type="ORF">DSM100238_0634</name>
</gene>
<proteinExistence type="predicted"/>
<dbReference type="Proteomes" id="UP000440041">
    <property type="component" value="Unassembled WGS sequence"/>
</dbReference>
<comment type="caution">
    <text evidence="3">The sequence shown here is derived from an EMBL/GenBank/DDBJ whole genome shotgun (WGS) entry which is preliminary data.</text>
</comment>
<dbReference type="InterPro" id="IPR006976">
    <property type="entry name" value="VanZ-like"/>
</dbReference>
<feature type="transmembrane region" description="Helical" evidence="1">
    <location>
        <begin position="21"/>
        <end position="44"/>
    </location>
</feature>
<dbReference type="RefSeq" id="WP_152355282.1">
    <property type="nucleotide sequence ID" value="NZ_JBHLXF010000010.1"/>
</dbReference>
<keyword evidence="1" id="KW-1133">Transmembrane helix</keyword>
<feature type="transmembrane region" description="Helical" evidence="1">
    <location>
        <begin position="131"/>
        <end position="153"/>
    </location>
</feature>
<dbReference type="AlphaFoldDB" id="A0A6A2V9E0"/>
<dbReference type="Pfam" id="PF04892">
    <property type="entry name" value="VanZ"/>
    <property type="match status" value="1"/>
</dbReference>
<organism evidence="3 4">
    <name type="scientific">Bifidobacterium apri</name>
    <dbReference type="NCBI Taxonomy" id="1769423"/>
    <lineage>
        <taxon>Bacteria</taxon>
        <taxon>Bacillati</taxon>
        <taxon>Actinomycetota</taxon>
        <taxon>Actinomycetes</taxon>
        <taxon>Bifidobacteriales</taxon>
        <taxon>Bifidobacteriaceae</taxon>
        <taxon>Bifidobacterium</taxon>
    </lineage>
</organism>
<keyword evidence="1" id="KW-0812">Transmembrane</keyword>
<feature type="transmembrane region" description="Helical" evidence="1">
    <location>
        <begin position="160"/>
        <end position="179"/>
    </location>
</feature>
<sequence length="234" mass="26289">MAESRRDQGDARSATRGVLRSSFIAIVVFVVSCPFIWLLVVGLGDQWIPQLLGYSWYQRLCNPLPVGTIICIAAGWFAWFAFQCARNAVGVRFLRASSIVYVVLALAIVMLKSRGVRGFNINPLNLITQLSASPSIVLLNIMVYIPVGMMLYGMHNAKRAWISIVIIICGMELLQYVFALGIFDIVDISMNLIGFSIGYLCMDELFRKYHWEQVGGQYRIVRISHTAQNDSQAR</sequence>